<feature type="active site" evidence="9">
    <location>
        <position position="315"/>
    </location>
</feature>
<dbReference type="InterPro" id="IPR022682">
    <property type="entry name" value="Calpain_domain_III"/>
</dbReference>
<keyword evidence="4" id="KW-0677">Repeat</keyword>
<feature type="active site" evidence="9">
    <location>
        <position position="281"/>
    </location>
</feature>
<dbReference type="Pfam" id="PF13833">
    <property type="entry name" value="EF-hand_8"/>
    <property type="match status" value="2"/>
</dbReference>
<evidence type="ECO:0000313" key="10">
    <source>
        <dbReference type="EnsemblMetazoa" id="AALB010144-PA"/>
    </source>
</evidence>
<evidence type="ECO:0000256" key="6">
    <source>
        <dbReference type="ARBA" id="ARBA00022807"/>
    </source>
</evidence>
<dbReference type="VEuPathDB" id="VectorBase:AALB20_030879"/>
<dbReference type="Pfam" id="PF13405">
    <property type="entry name" value="EF-hand_6"/>
    <property type="match status" value="1"/>
</dbReference>
<dbReference type="InterPro" id="IPR033883">
    <property type="entry name" value="C2_III"/>
</dbReference>
<dbReference type="FunFam" id="3.90.70.10:FF:000001">
    <property type="entry name" value="Calpain-1 catalytic subunit"/>
    <property type="match status" value="2"/>
</dbReference>
<keyword evidence="2 9" id="KW-0645">Protease</keyword>
<dbReference type="PROSITE" id="PS00139">
    <property type="entry name" value="THIOL_PROTEASE_CYS"/>
    <property type="match status" value="3"/>
</dbReference>
<reference evidence="10 11" key="1">
    <citation type="journal article" date="2017" name="G3 (Bethesda)">
        <title>The Physical Genome Mapping of Anopheles albimanus Corrected Scaffold Misassemblies and Identified Interarm Rearrangements in Genus Anopheles.</title>
        <authorList>
            <person name="Artemov G.N."/>
            <person name="Peery A.N."/>
            <person name="Jiang X."/>
            <person name="Tu Z."/>
            <person name="Stegniy V.N."/>
            <person name="Sharakhova M.V."/>
            <person name="Sharakhov I.V."/>
        </authorList>
    </citation>
    <scope>NUCLEOTIDE SEQUENCE [LARGE SCALE GENOMIC DNA]</scope>
    <source>
        <strain evidence="10 11">ALBI9_A</strain>
    </source>
</reference>
<dbReference type="CDD" id="cd16196">
    <property type="entry name" value="EFh_PEF_CalpA_B"/>
    <property type="match status" value="2"/>
</dbReference>
<evidence type="ECO:0008006" key="12">
    <source>
        <dbReference type="Google" id="ProtNLM"/>
    </source>
</evidence>
<evidence type="ECO:0000313" key="11">
    <source>
        <dbReference type="Proteomes" id="UP000069272"/>
    </source>
</evidence>
<feature type="active site" evidence="9">
    <location>
        <position position="121"/>
    </location>
</feature>
<dbReference type="Gene3D" id="1.10.238.10">
    <property type="entry name" value="EF-hand"/>
    <property type="match status" value="4"/>
</dbReference>
<dbReference type="SUPFAM" id="SSF54001">
    <property type="entry name" value="Cysteine proteinases"/>
    <property type="match status" value="4"/>
</dbReference>
<evidence type="ECO:0000256" key="9">
    <source>
        <dbReference type="PROSITE-ProRule" id="PRU00239"/>
    </source>
</evidence>
<evidence type="ECO:0000256" key="4">
    <source>
        <dbReference type="ARBA" id="ARBA00022737"/>
    </source>
</evidence>
<evidence type="ECO:0000256" key="7">
    <source>
        <dbReference type="ARBA" id="ARBA00022837"/>
    </source>
</evidence>
<dbReference type="SUPFAM" id="SSF49758">
    <property type="entry name" value="Calpain large subunit, middle domain (domain III)"/>
    <property type="match status" value="4"/>
</dbReference>
<dbReference type="CDD" id="cd00044">
    <property type="entry name" value="CysPc"/>
    <property type="match status" value="4"/>
</dbReference>
<comment type="similarity">
    <text evidence="1">Belongs to the peptidase C2 family.</text>
</comment>
<keyword evidence="6 9" id="KW-0788">Thiol protease</keyword>
<dbReference type="InterPro" id="IPR022683">
    <property type="entry name" value="Calpain_III"/>
</dbReference>
<dbReference type="Pfam" id="PF00648">
    <property type="entry name" value="Peptidase_C2"/>
    <property type="match status" value="4"/>
</dbReference>
<accession>A0A182FUA9</accession>
<keyword evidence="3" id="KW-0479">Metal-binding</keyword>
<dbReference type="SMART" id="SM00054">
    <property type="entry name" value="EFh"/>
    <property type="match status" value="6"/>
</dbReference>
<dbReference type="InterPro" id="IPR000169">
    <property type="entry name" value="Pept_cys_AS"/>
</dbReference>
<reference evidence="10" key="2">
    <citation type="submission" date="2022-08" db="UniProtKB">
        <authorList>
            <consortium name="EnsemblMetazoa"/>
        </authorList>
    </citation>
    <scope>IDENTIFICATION</scope>
    <source>
        <strain evidence="10">STECLA/ALBI9_A</strain>
    </source>
</reference>
<feature type="active site" evidence="8 9">
    <location>
        <position position="1247"/>
    </location>
</feature>
<name>A0A182FUA9_ANOAL</name>
<dbReference type="FunFam" id="2.60.120.380:FF:000001">
    <property type="entry name" value="Calpain-1 catalytic subunit"/>
    <property type="match status" value="2"/>
</dbReference>
<dbReference type="PANTHER" id="PTHR10183">
    <property type="entry name" value="CALPAIN"/>
    <property type="match status" value="1"/>
</dbReference>
<dbReference type="PROSITE" id="PS50203">
    <property type="entry name" value="CALPAIN_CAT"/>
    <property type="match status" value="4"/>
</dbReference>
<dbReference type="VEuPathDB" id="VectorBase:AALB20_026258"/>
<comment type="caution">
    <text evidence="9">Lacks conserved residue(s) required for the propagation of feature annotation.</text>
</comment>
<dbReference type="Gene3D" id="2.60.120.380">
    <property type="match status" value="4"/>
</dbReference>
<dbReference type="Gene3D" id="3.90.70.10">
    <property type="entry name" value="Cysteine proteinases"/>
    <property type="match status" value="4"/>
</dbReference>
<dbReference type="InterPro" id="IPR011992">
    <property type="entry name" value="EF-hand-dom_pair"/>
</dbReference>
<evidence type="ECO:0000256" key="3">
    <source>
        <dbReference type="ARBA" id="ARBA00022723"/>
    </source>
</evidence>
<feature type="active site" evidence="8 9">
    <location>
        <position position="1275"/>
    </location>
</feature>
<dbReference type="PANTHER" id="PTHR10183:SF433">
    <property type="entry name" value="CALPAIN-A-RELATED"/>
    <property type="match status" value="1"/>
</dbReference>
<dbReference type="VEuPathDB" id="VectorBase:AALB20_032528"/>
<dbReference type="PROSITE" id="PS00018">
    <property type="entry name" value="EF_HAND_1"/>
    <property type="match status" value="3"/>
</dbReference>
<protein>
    <recommendedName>
        <fullName evidence="12">Calpain</fullName>
    </recommendedName>
</protein>
<dbReference type="STRING" id="7167.A0A182FUA9"/>
<keyword evidence="5 9" id="KW-0378">Hydrolase</keyword>
<evidence type="ECO:0000256" key="8">
    <source>
        <dbReference type="PIRSR" id="PIRSR622684-1"/>
    </source>
</evidence>
<feature type="active site" evidence="9">
    <location>
        <position position="2815"/>
    </location>
</feature>
<dbReference type="GO" id="GO:0005509">
    <property type="term" value="F:calcium ion binding"/>
    <property type="evidence" value="ECO:0007669"/>
    <property type="project" value="InterPro"/>
</dbReference>
<dbReference type="FunFam" id="3.90.70.10:FF:000114">
    <property type="entry name" value="Calpain a"/>
    <property type="match status" value="2"/>
</dbReference>
<dbReference type="VEuPathDB" id="VectorBase:AALB010144"/>
<keyword evidence="7" id="KW-0106">Calcium</keyword>
<dbReference type="EnsemblMetazoa" id="AALB010144-RA">
    <property type="protein sequence ID" value="AALB010144-PA"/>
    <property type="gene ID" value="AALB010144"/>
</dbReference>
<dbReference type="CDD" id="cd00214">
    <property type="entry name" value="Calpain_III"/>
    <property type="match status" value="2"/>
</dbReference>
<evidence type="ECO:0000256" key="2">
    <source>
        <dbReference type="ARBA" id="ARBA00022670"/>
    </source>
</evidence>
<dbReference type="InterPro" id="IPR036213">
    <property type="entry name" value="Calpain_III_sf"/>
</dbReference>
<feature type="active site" evidence="9">
    <location>
        <position position="2787"/>
    </location>
</feature>
<keyword evidence="11" id="KW-1185">Reference proteome</keyword>
<dbReference type="InterPro" id="IPR001300">
    <property type="entry name" value="Peptidase_C2_calpain_cat"/>
</dbReference>
<dbReference type="GO" id="GO:0006508">
    <property type="term" value="P:proteolysis"/>
    <property type="evidence" value="ECO:0007669"/>
    <property type="project" value="UniProtKB-KW"/>
</dbReference>
<dbReference type="GO" id="GO:0005737">
    <property type="term" value="C:cytoplasm"/>
    <property type="evidence" value="ECO:0007669"/>
    <property type="project" value="TreeGrafter"/>
</dbReference>
<dbReference type="GO" id="GO:0004198">
    <property type="term" value="F:calcium-dependent cysteine-type endopeptidase activity"/>
    <property type="evidence" value="ECO:0007669"/>
    <property type="project" value="InterPro"/>
</dbReference>
<dbReference type="PRINTS" id="PR00704">
    <property type="entry name" value="CALPAIN"/>
</dbReference>
<dbReference type="SMART" id="SM00230">
    <property type="entry name" value="CysPc"/>
    <property type="match status" value="4"/>
</dbReference>
<dbReference type="Proteomes" id="UP000069272">
    <property type="component" value="Chromosome 3R"/>
</dbReference>
<dbReference type="Pfam" id="PF13499">
    <property type="entry name" value="EF-hand_7"/>
    <property type="match status" value="1"/>
</dbReference>
<evidence type="ECO:0000256" key="5">
    <source>
        <dbReference type="ARBA" id="ARBA00022801"/>
    </source>
</evidence>
<feature type="active site" evidence="8 9">
    <location>
        <position position="1090"/>
    </location>
</feature>
<dbReference type="Pfam" id="PF01067">
    <property type="entry name" value="Calpain_III"/>
    <property type="match status" value="4"/>
</dbReference>
<proteinExistence type="inferred from homology"/>
<dbReference type="VEuPathDB" id="VectorBase:AALB20_029784"/>
<organism evidence="10 11">
    <name type="scientific">Anopheles albimanus</name>
    <name type="common">New world malaria mosquito</name>
    <dbReference type="NCBI Taxonomy" id="7167"/>
    <lineage>
        <taxon>Eukaryota</taxon>
        <taxon>Metazoa</taxon>
        <taxon>Ecdysozoa</taxon>
        <taxon>Arthropoda</taxon>
        <taxon>Hexapoda</taxon>
        <taxon>Insecta</taxon>
        <taxon>Pterygota</taxon>
        <taxon>Neoptera</taxon>
        <taxon>Endopterygota</taxon>
        <taxon>Diptera</taxon>
        <taxon>Nematocera</taxon>
        <taxon>Culicoidea</taxon>
        <taxon>Culicidae</taxon>
        <taxon>Anophelinae</taxon>
        <taxon>Anopheles</taxon>
    </lineage>
</organism>
<dbReference type="SMART" id="SM00720">
    <property type="entry name" value="calpain_III"/>
    <property type="match status" value="4"/>
</dbReference>
<dbReference type="SUPFAM" id="SSF47473">
    <property type="entry name" value="EF-hand"/>
    <property type="match status" value="3"/>
</dbReference>
<evidence type="ECO:0000256" key="1">
    <source>
        <dbReference type="ARBA" id="ARBA00007623"/>
    </source>
</evidence>
<dbReference type="InterPro" id="IPR018247">
    <property type="entry name" value="EF_Hand_1_Ca_BS"/>
</dbReference>
<dbReference type="InterPro" id="IPR002048">
    <property type="entry name" value="EF_hand_dom"/>
</dbReference>
<sequence length="3310" mass="372016">MHSGRCLSEPSGVKSKAESTNGSSSCKAEIVVKENEANPVSYSLHGQEFTTIRAQCLSNGTLFEDPTFSASDFSLYTSRPPANRGKFGIKWKRPQEIVDDPQFMTEGYSRFDIKQGDLGNCWFLSSCASLASKPHLFERVVPEDNGNFSDKGQYAGVFHFRFWHYGRWVDVVVDDRLPVSRGEELIYGRSSVENEFWSALLEKAYAKLHGSYQALSSGTGWEGTVDLTGGLAESFLLKGWQPIELFERLEQCMKRDTLVTAGINDVETDDLLQLVNLVKGHEYSITRVERLNSHQHMIGMEDQEPREIRLICLRNPWGRGEWNRAWSDESSLWDEVTSKKRNQLSSVKQDGEFWMHYDEFVTYFDDLTICHQCPAAVLQGQKTCKPYEMITLHGEWVRGVSAGGSDSASFWRNPQYLLQLTSESEHSADSNEIDATVDSPICVTIGLMQKHSHRQGVHELPIRFLVFPIGPEVSDFTQSLPKSFFDSATAVNGCPELKSERELVKRLLLPAGKYVIVPHTWKPQLNGEFLLRIFSEGSLQVESLEQSLGCTTNAVEKYCATDNLDNVVPTVTLQELQKKIQSAYDGLTIDEETLRTLVYWYSNQWNEGCLRSDEAEVLLQNMTSWELIFRQHCTAPDGKLCTFDLRNALFAGGVRVDTRALRTIVEVHKYCPMDLGTFVVCAMETREIIEWCTMRDLAPPTTAIAMAYYNQNYNYPKNWNCNGLGWINPAAFAQSPPANQWPTVPSPSSSGYSSLNRDGSSISGQSLSYGFSPGVMPPLPASPYGSGYPAAGAPNLPYPTMGFAAFGGGPGPSTDFGIPNLPPAVPQSLLQGGAASEPDSTCQEIPFQAISVPIAEGMFSPTVPGVVVRSRTSTVDQHQPVTMDELKGLLGGAGKQLFDAAGQAITSAATEYIGNVINEMFVKKETDTKRFLPSIKNMKVECVAASVDDKLDTSGNMVNLTDRKKKKKLKSAIEESRIVSVSKALPRLGLRGRLRRNRFKDVSAELGERASGARSAFDVQDFYQIRQQCLENGSLFEDPEFPATASSLMYSKRPDRHYEWLRPHEICDAPEFFVEGFSRFDVQQGELGDCWLLAACANLTQDQKMFLRVVPEDNSLEENYAGVCHFRFWQYGKWVDVVIDDRLPTYRGQLIYMRSSEQNEFWSALLEKAYAKLHGSYESLRGGTTCEAMEDFTGGVAEMYDLKDQTPPNLFEIIEKGFKRNSMFGCSIEADPHVLEAETPEGLIRGHAYSITKIQLVDIETPGRSGKIPLIRLRNPWGNEAEWNGPWSDKSAEWRYIPDEQKQELGLNFDHDGEFWMSYRDFTRYFDRMEICNLSPDSLSDDVLSRGKIRWEMSMFEGEWAIGSTAGGCRNYLDTFWHNPQYVIRLEDPDEDDEEGNCTVIIALLQKNRRSRRNMGVECLTIGFAVYRVTERDLAQKPLKMNFFKYNASAARSPAFINLREVSCRFKLPPGTYVIVPSTFEPNEEGEFIIRVFSETANSMMENDEHVGIGDIDDRIAPEDPGFTQPSPQRQAMERLFLDVAGEDGEVDWVELKRILDHSFRDDLPKSSSLNGLNHQTYAATQNADNYGGAPAAGGGLEDLLGMLMNMCCKGVLGGDDSNGNRAPSGPANLDSQIVSHQRPLHDNISSEGFSKDVCRAMVAMLDVDHTGKLGFDEFQQLLTDIAKWKAVFKLYDTQGTGRLSAFQLREALNSAGYHLNNRILNALVHRYGSRSGTIPFDDFIMCAVKIKTMIVPANSNRMSIEWDVQDFCKLRDGCVKAKEQFVDPIFPADDTSLYGPEGSKQKLVEVIVWKRPGEICVEPKFSTDGISRFDIQLGRLKSSCLITALVSLTAHPTLLQRVVPRDNYETEGQPYAGIYHFRFWHYGQWYDVVIDDRLPTVNNELIYTHSSAKDEFWSALLEKAYAKLYGSYAALAHSKYDGGEAMVDLTGGISESYSTKYNSKSLYAIMECAGESALVGCCINGSDVDDCVTVTPQGLLVGYSYAITKAATVQLKDGSQSIALVRLRSPIANGTEWNGDWSDKSEKWRNVSKETISSIGIVDRADGEFWMCFDDCIKYFDRMVVCNVIVTSSNAIQRTDVGKAGWREKSYTGHWVKNVSAGGSHDYSDTHHTNTQYVIELKPSSDGGGDDGSRPGTLIVSLMQKGHRTKPTDASAWLPIGFALYKVTSSEVLAKPLPKEWFEYQKCTGCCVHKCRREVTERFELDAGTYVLVPSTKQPDQVGSYMLRVYSRFEIGMEENDCVQMECVSMSRRNGHGDDELGRAIQEKAFNIFPQPVALVELDWMQLKIILDKHYANELRIVSNGLKKVYTQPNLTPDKVKTKCSINLCVVSLGIEGVHHVVKRLLPPYLKPSNKASESAANDMGPGFSKDFCRMMITMFDEDDTGTMGFTEFTKLITMIEHLKWDFERFDTDKNGSLDSSELQKALSESLGITLTKQMLEKLVRRYSTKGEKIWFDDYVALVFKMRKIMAMPVPSSIGNRSSGAPAKGQNGVGLTNRPTGKTMLHQSRTRFLPVEFDRNGKATPKPDPLRSANVQDYYQLRDDCLRRGVLFEDPEFPADDTSLNLSPAGARAGKIKWMRPRELHPDAVFSSDGFSRFDIQQGLLGDCWLLAAAANLTVHPVLFHRVVPEDNDGLGPADRSKGYAGIFHFRFWRFGQWYDVVVDDRLPTIYGQLAYIKSSQKQEFWSALLEKAYAKLFGSYEALSGGSASEAMEDFTGGLTEGYELKSAPQNLFEIIEKGCSNYAMFACSIEAGAGEMEQETPQGLVKGHAYSITKAQVVDIETPRVKGKIQLIRLRNPWGNENEWNGAWSDKSPEWRFIKEETKSSIGLTFEMDGEFWMSYPDFRKYFDRIEMCHLSPDCPIAQREGRFGWKQSSFEGEWVKGSTAGGCRNYLDTFWHNPQYVIELNDPDEHDEERQCTLIVSLIQKNRRSKRNKGIACLTIGFAVYRLEASDLKQKPLTRDWFATHLSKEKSTFINLREVTCRFRLDPGTYLIIPSTFDPNEEGEFMIRVFSECANNMQENDSLIEVDTPEDPEPTVTQAQIAAMSRLFLEVAGEDGEVDWMELKLVLDRCFREDIAKAAQGISRTYATPTNAAPQKENPAGPSEPSVFCDVWLMLGSFFNNLAGGDNRPNTRTTAVAGEDTDLMLSTTATQLNAEPSNPGFSKDACRAMVAMLDEDGSGKLGFNEFQKLLMEIARWKAIFKQYDQNQSGRINPFELRAALQSAGYSLNNHIVNMLMHRYGSKEGEIWFDDFVTCAVKIRTMFDIFRSKDLRNRNEACFSLEEWITKTIYS</sequence>
<dbReference type="InterPro" id="IPR038765">
    <property type="entry name" value="Papain-like_cys_pep_sf"/>
</dbReference>
<dbReference type="PROSITE" id="PS50222">
    <property type="entry name" value="EF_HAND_2"/>
    <property type="match status" value="4"/>
</dbReference>
<feature type="active site" evidence="9">
    <location>
        <position position="2625"/>
    </location>
</feature>
<dbReference type="InterPro" id="IPR022684">
    <property type="entry name" value="Calpain_cysteine_protease"/>
</dbReference>